<dbReference type="EMBL" id="CAMXCT030000176">
    <property type="protein sequence ID" value="CAL4762351.1"/>
    <property type="molecule type" value="Genomic_DNA"/>
</dbReference>
<comment type="caution">
    <text evidence="2">The sequence shown here is derived from an EMBL/GenBank/DDBJ whole genome shotgun (WGS) entry which is preliminary data.</text>
</comment>
<dbReference type="AlphaFoldDB" id="A0A9P1BKF9"/>
<feature type="compositionally biased region" description="Basic and acidic residues" evidence="1">
    <location>
        <begin position="167"/>
        <end position="179"/>
    </location>
</feature>
<proteinExistence type="predicted"/>
<accession>A0A9P1BKF9</accession>
<organism evidence="2">
    <name type="scientific">Cladocopium goreaui</name>
    <dbReference type="NCBI Taxonomy" id="2562237"/>
    <lineage>
        <taxon>Eukaryota</taxon>
        <taxon>Sar</taxon>
        <taxon>Alveolata</taxon>
        <taxon>Dinophyceae</taxon>
        <taxon>Suessiales</taxon>
        <taxon>Symbiodiniaceae</taxon>
        <taxon>Cladocopium</taxon>
    </lineage>
</organism>
<gene>
    <name evidence="2" type="ORF">C1SCF055_LOCUS3401</name>
</gene>
<evidence type="ECO:0000256" key="1">
    <source>
        <dbReference type="SAM" id="MobiDB-lite"/>
    </source>
</evidence>
<evidence type="ECO:0000313" key="3">
    <source>
        <dbReference type="EMBL" id="CAL1128414.1"/>
    </source>
</evidence>
<name>A0A9P1BKF9_9DINO</name>
<keyword evidence="4" id="KW-1185">Reference proteome</keyword>
<evidence type="ECO:0000313" key="4">
    <source>
        <dbReference type="Proteomes" id="UP001152797"/>
    </source>
</evidence>
<feature type="region of interest" description="Disordered" evidence="1">
    <location>
        <begin position="160"/>
        <end position="179"/>
    </location>
</feature>
<dbReference type="Proteomes" id="UP001152797">
    <property type="component" value="Unassembled WGS sequence"/>
</dbReference>
<sequence>MQQPGLKPGLLQKYQAARTADDKWALLKAFMLDPSMQSVEVETMYTDQAEHDDASQWVELPLSQLRKLYTSPEEKAFLEREIIGKQGGRPHPQDSTGQDKEMRMYWAFREATDTSRNKQAIGTKLSARGSIPDNKAARQTLADGLAAAATTLEEKVPLHELSQPLSTKERVNQKVEEGSPLHQRQGLIKILILINCMK</sequence>
<reference evidence="3" key="2">
    <citation type="submission" date="2024-04" db="EMBL/GenBank/DDBJ databases">
        <authorList>
            <person name="Chen Y."/>
            <person name="Shah S."/>
            <person name="Dougan E. K."/>
            <person name="Thang M."/>
            <person name="Chan C."/>
        </authorList>
    </citation>
    <scope>NUCLEOTIDE SEQUENCE [LARGE SCALE GENOMIC DNA]</scope>
</reference>
<dbReference type="EMBL" id="CAMXCT010000176">
    <property type="protein sequence ID" value="CAI3975039.1"/>
    <property type="molecule type" value="Genomic_DNA"/>
</dbReference>
<evidence type="ECO:0000313" key="2">
    <source>
        <dbReference type="EMBL" id="CAI3975039.1"/>
    </source>
</evidence>
<dbReference type="OrthoDB" id="440616at2759"/>
<reference evidence="2" key="1">
    <citation type="submission" date="2022-10" db="EMBL/GenBank/DDBJ databases">
        <authorList>
            <person name="Chen Y."/>
            <person name="Dougan E. K."/>
            <person name="Chan C."/>
            <person name="Rhodes N."/>
            <person name="Thang M."/>
        </authorList>
    </citation>
    <scope>NUCLEOTIDE SEQUENCE</scope>
</reference>
<protein>
    <submittedName>
        <fullName evidence="2">Uncharacterized protein</fullName>
    </submittedName>
</protein>
<dbReference type="EMBL" id="CAMXCT020000176">
    <property type="protein sequence ID" value="CAL1128414.1"/>
    <property type="molecule type" value="Genomic_DNA"/>
</dbReference>